<feature type="region of interest" description="Disordered" evidence="2">
    <location>
        <begin position="513"/>
        <end position="624"/>
    </location>
</feature>
<feature type="compositionally biased region" description="Basic and acidic residues" evidence="2">
    <location>
        <begin position="85"/>
        <end position="95"/>
    </location>
</feature>
<keyword evidence="1" id="KW-1015">Disulfide bond</keyword>
<feature type="compositionally biased region" description="Basic and acidic residues" evidence="2">
    <location>
        <begin position="235"/>
        <end position="249"/>
    </location>
</feature>
<evidence type="ECO:0000313" key="5">
    <source>
        <dbReference type="Proteomes" id="UP000267029"/>
    </source>
</evidence>
<accession>A0A0R3UGA1</accession>
<dbReference type="SMART" id="SM00131">
    <property type="entry name" value="KU"/>
    <property type="match status" value="2"/>
</dbReference>
<gene>
    <name evidence="4" type="ORF">MCOS_LOCUS6233</name>
</gene>
<keyword evidence="5" id="KW-1185">Reference proteome</keyword>
<reference evidence="4 5" key="1">
    <citation type="submission" date="2018-10" db="EMBL/GenBank/DDBJ databases">
        <authorList>
            <consortium name="Pathogen Informatics"/>
        </authorList>
    </citation>
    <scope>NUCLEOTIDE SEQUENCE [LARGE SCALE GENOMIC DNA]</scope>
</reference>
<dbReference type="PROSITE" id="PS50279">
    <property type="entry name" value="BPTI_KUNITZ_2"/>
    <property type="match status" value="2"/>
</dbReference>
<dbReference type="GO" id="GO:0005615">
    <property type="term" value="C:extracellular space"/>
    <property type="evidence" value="ECO:0007669"/>
    <property type="project" value="TreeGrafter"/>
</dbReference>
<dbReference type="STRING" id="53468.A0A0R3UGA1"/>
<dbReference type="PRINTS" id="PR00759">
    <property type="entry name" value="BASICPTASE"/>
</dbReference>
<evidence type="ECO:0000256" key="1">
    <source>
        <dbReference type="ARBA" id="ARBA00023157"/>
    </source>
</evidence>
<name>A0A0R3UGA1_MESCO</name>
<dbReference type="CDD" id="cd00109">
    <property type="entry name" value="Kunitz-type"/>
    <property type="match status" value="1"/>
</dbReference>
<dbReference type="PANTHER" id="PTHR10083:SF374">
    <property type="entry name" value="BPTI_KUNITZ INHIBITOR DOMAIN-CONTAINING PROTEIN"/>
    <property type="match status" value="1"/>
</dbReference>
<dbReference type="EMBL" id="UXSR01005243">
    <property type="protein sequence ID" value="VDD80230.1"/>
    <property type="molecule type" value="Genomic_DNA"/>
</dbReference>
<dbReference type="CDD" id="cd22593">
    <property type="entry name" value="Kunitz_conkunitzin"/>
    <property type="match status" value="1"/>
</dbReference>
<dbReference type="Proteomes" id="UP000267029">
    <property type="component" value="Unassembled WGS sequence"/>
</dbReference>
<dbReference type="PROSITE" id="PS00280">
    <property type="entry name" value="BPTI_KUNITZ_1"/>
    <property type="match status" value="1"/>
</dbReference>
<dbReference type="OrthoDB" id="4473401at2759"/>
<feature type="domain" description="BPTI/Kunitz inhibitor" evidence="3">
    <location>
        <begin position="908"/>
        <end position="960"/>
    </location>
</feature>
<feature type="compositionally biased region" description="Acidic residues" evidence="2">
    <location>
        <begin position="540"/>
        <end position="550"/>
    </location>
</feature>
<dbReference type="SUPFAM" id="SSF57362">
    <property type="entry name" value="BPTI-like"/>
    <property type="match status" value="2"/>
</dbReference>
<feature type="region of interest" description="Disordered" evidence="2">
    <location>
        <begin position="85"/>
        <end position="418"/>
    </location>
</feature>
<evidence type="ECO:0000256" key="2">
    <source>
        <dbReference type="SAM" id="MobiDB-lite"/>
    </source>
</evidence>
<sequence length="962" mass="108734">MSAKANPDIQLSRAKVFSVWTPGVGSRDMRLAYHFRNSFRKRTAPERTRLTSNGKQLGLGSVTLEVVLVENEEDFQVEQPVKEATVEYESEKADDTSLTQSDAGAAVEAEPGKEDEIELTQSETESPVEVEPDKGEQVSLEQSDDEPPAEAEPDTKEEIELKQNEDEPPVEAEPGTQEDIEAKQTADEPTVEVEPDKEEQVSLNQSDDEPPVVEEPDKEEEVSLKQSDDELPMEADPRTKEESELKQSEGKPPMEAMPGAEEEIELKQSEDEPPVEAEPGSEEEVSLKQSDDEPPVLAEPAEEEEEEEFLYEPLEYRPYSEEELAREDEVSQELSKPEPPVNVEPTSEAGDAFEHSDPEPVNEPPALEENEISTEQSEGEPSADVESAEEDGFSNSQSETLQPINVESDEEHLFKQSESAPLIGTEIVENEGVAITHHEIHPVVELEPDLNVVGPAIEEAKTSSLEVEEHKEPSNAESESSENLVDNIMVEPRPDVPVNLITDVNQPAYFESEDIYNESRGEIGTVDAPTEDENRKIDVVDQEITFDTENETPREPIEATDVSEPEYTTSSSHENTLEEPDLNKPHESSTPVYEPEIVPEVAYTTGPERSQGNVPHDYGRGDRPLIYTPEPVFREEYQPRPKPYEPTTSSYERRMSQIDEYRREEERRKRMYESQNIYRRPDLRERDNTWPRETHTESMEGCGFDYLGRKVNCSSTNTFMPIEMRDHHQGARQYIPPPENFELPEEASEDALEDEMAMRRANPVYLSMSRWPVRNVNHLGHYPRHPACRLSPKWGVGPEELSAWFYSQADGRCLWFAYAGHGGNANRFYSRASCDSLCVFDQDDLCLNVRCGYPGSRCILRGDDRCKAYAKSRGKDLDLECPPDQPVCRARRALIAPEYDAHLVPGECMEEVDAGGCLVKSPQIRYHYDSRSNTCRSFYFHGCGGNNNRFESMQECMNHCAL</sequence>
<dbReference type="GO" id="GO:0004867">
    <property type="term" value="F:serine-type endopeptidase inhibitor activity"/>
    <property type="evidence" value="ECO:0007669"/>
    <property type="project" value="InterPro"/>
</dbReference>
<feature type="compositionally biased region" description="Acidic residues" evidence="2">
    <location>
        <begin position="271"/>
        <end position="284"/>
    </location>
</feature>
<feature type="compositionally biased region" description="Acidic residues" evidence="2">
    <location>
        <begin position="366"/>
        <end position="392"/>
    </location>
</feature>
<dbReference type="InterPro" id="IPR020901">
    <property type="entry name" value="Prtase_inh_Kunz-CS"/>
</dbReference>
<feature type="compositionally biased region" description="Acidic residues" evidence="2">
    <location>
        <begin position="142"/>
        <end position="152"/>
    </location>
</feature>
<dbReference type="InterPro" id="IPR050098">
    <property type="entry name" value="TFPI/VKTCI-like"/>
</dbReference>
<dbReference type="InterPro" id="IPR036880">
    <property type="entry name" value="Kunitz_BPTI_sf"/>
</dbReference>
<organism evidence="4 5">
    <name type="scientific">Mesocestoides corti</name>
    <name type="common">Flatworm</name>
    <dbReference type="NCBI Taxonomy" id="53468"/>
    <lineage>
        <taxon>Eukaryota</taxon>
        <taxon>Metazoa</taxon>
        <taxon>Spiralia</taxon>
        <taxon>Lophotrochozoa</taxon>
        <taxon>Platyhelminthes</taxon>
        <taxon>Cestoda</taxon>
        <taxon>Eucestoda</taxon>
        <taxon>Cyclophyllidea</taxon>
        <taxon>Mesocestoididae</taxon>
        <taxon>Mesocestoides</taxon>
    </lineage>
</organism>
<evidence type="ECO:0000313" key="4">
    <source>
        <dbReference type="EMBL" id="VDD80230.1"/>
    </source>
</evidence>
<feature type="domain" description="BPTI/Kunitz inhibitor" evidence="3">
    <location>
        <begin position="788"/>
        <end position="838"/>
    </location>
</feature>
<dbReference type="Gene3D" id="4.10.410.10">
    <property type="entry name" value="Pancreatic trypsin inhibitor Kunitz domain"/>
    <property type="match status" value="2"/>
</dbReference>
<protein>
    <recommendedName>
        <fullName evidence="3">BPTI/Kunitz inhibitor domain-containing protein</fullName>
    </recommendedName>
</protein>
<feature type="region of interest" description="Disordered" evidence="2">
    <location>
        <begin position="465"/>
        <end position="484"/>
    </location>
</feature>
<evidence type="ECO:0000259" key="3">
    <source>
        <dbReference type="PROSITE" id="PS50279"/>
    </source>
</evidence>
<feature type="compositionally biased region" description="Acidic residues" evidence="2">
    <location>
        <begin position="206"/>
        <end position="220"/>
    </location>
</feature>
<dbReference type="AlphaFoldDB" id="A0A0R3UGA1"/>
<proteinExistence type="predicted"/>
<feature type="compositionally biased region" description="Acidic residues" evidence="2">
    <location>
        <begin position="300"/>
        <end position="310"/>
    </location>
</feature>
<dbReference type="PANTHER" id="PTHR10083">
    <property type="entry name" value="KUNITZ-TYPE PROTEASE INHIBITOR-RELATED"/>
    <property type="match status" value="1"/>
</dbReference>
<dbReference type="Pfam" id="PF00014">
    <property type="entry name" value="Kunitz_BPTI"/>
    <property type="match status" value="2"/>
</dbReference>
<dbReference type="InterPro" id="IPR002223">
    <property type="entry name" value="Kunitz_BPTI"/>
</dbReference>
<feature type="compositionally biased region" description="Basic and acidic residues" evidence="2">
    <location>
        <begin position="153"/>
        <end position="165"/>
    </location>
</feature>
<feature type="compositionally biased region" description="Polar residues" evidence="2">
    <location>
        <begin position="393"/>
        <end position="405"/>
    </location>
</feature>